<protein>
    <recommendedName>
        <fullName evidence="1">GmrSD restriction endonucleases N-terminal domain-containing protein</fullName>
    </recommendedName>
</protein>
<name>A0A0F9DXV1_9ZZZZ</name>
<feature type="non-terminal residue" evidence="2">
    <location>
        <position position="143"/>
    </location>
</feature>
<comment type="caution">
    <text evidence="2">The sequence shown here is derived from an EMBL/GenBank/DDBJ whole genome shotgun (WGS) entry which is preliminary data.</text>
</comment>
<dbReference type="PANTHER" id="PTHR39639">
    <property type="entry name" value="CHROMOSOME 16, WHOLE GENOME SHOTGUN SEQUENCE"/>
    <property type="match status" value="1"/>
</dbReference>
<dbReference type="AlphaFoldDB" id="A0A0F9DXV1"/>
<dbReference type="PANTHER" id="PTHR39639:SF1">
    <property type="entry name" value="DUF262 DOMAIN-CONTAINING PROTEIN"/>
    <property type="match status" value="1"/>
</dbReference>
<evidence type="ECO:0000259" key="1">
    <source>
        <dbReference type="Pfam" id="PF03235"/>
    </source>
</evidence>
<sequence length="143" mass="17142">MKTKLKPIKIKELMKKYVDNDEEGVRGYSNRLNIRPPYQREFVYKKEQEKKVIETVMNKHPLNSMYWGINRDDTFELMDGQQRTLSICRFVNGDFFIDTPTVVKYFDNLTPDEQNKILNYELTVYLCEGSEIEKLDWIRTINT</sequence>
<dbReference type="Pfam" id="PF03235">
    <property type="entry name" value="GmrSD_N"/>
    <property type="match status" value="1"/>
</dbReference>
<dbReference type="EMBL" id="LAZR01027172">
    <property type="protein sequence ID" value="KKL66524.1"/>
    <property type="molecule type" value="Genomic_DNA"/>
</dbReference>
<evidence type="ECO:0000313" key="2">
    <source>
        <dbReference type="EMBL" id="KKL66524.1"/>
    </source>
</evidence>
<organism evidence="2">
    <name type="scientific">marine sediment metagenome</name>
    <dbReference type="NCBI Taxonomy" id="412755"/>
    <lineage>
        <taxon>unclassified sequences</taxon>
        <taxon>metagenomes</taxon>
        <taxon>ecological metagenomes</taxon>
    </lineage>
</organism>
<accession>A0A0F9DXV1</accession>
<reference evidence="2" key="1">
    <citation type="journal article" date="2015" name="Nature">
        <title>Complex archaea that bridge the gap between prokaryotes and eukaryotes.</title>
        <authorList>
            <person name="Spang A."/>
            <person name="Saw J.H."/>
            <person name="Jorgensen S.L."/>
            <person name="Zaremba-Niedzwiedzka K."/>
            <person name="Martijn J."/>
            <person name="Lind A.E."/>
            <person name="van Eijk R."/>
            <person name="Schleper C."/>
            <person name="Guy L."/>
            <person name="Ettema T.J."/>
        </authorList>
    </citation>
    <scope>NUCLEOTIDE SEQUENCE</scope>
</reference>
<gene>
    <name evidence="2" type="ORF">LCGC14_2144100</name>
</gene>
<feature type="domain" description="GmrSD restriction endonucleases N-terminal" evidence="1">
    <location>
        <begin position="33"/>
        <end position="123"/>
    </location>
</feature>
<dbReference type="InterPro" id="IPR004919">
    <property type="entry name" value="GmrSD_N"/>
</dbReference>
<proteinExistence type="predicted"/>